<organism evidence="1">
    <name type="scientific">Hellea balneolensis</name>
    <dbReference type="NCBI Taxonomy" id="287478"/>
    <lineage>
        <taxon>Bacteria</taxon>
        <taxon>Pseudomonadati</taxon>
        <taxon>Pseudomonadota</taxon>
        <taxon>Alphaproteobacteria</taxon>
        <taxon>Maricaulales</taxon>
        <taxon>Robiginitomaculaceae</taxon>
        <taxon>Hellea</taxon>
    </lineage>
</organism>
<dbReference type="Proteomes" id="UP000886042">
    <property type="component" value="Unassembled WGS sequence"/>
</dbReference>
<dbReference type="PROSITE" id="PS51257">
    <property type="entry name" value="PROKAR_LIPOPROTEIN"/>
    <property type="match status" value="1"/>
</dbReference>
<protein>
    <recommendedName>
        <fullName evidence="2">Lipoprotein</fullName>
    </recommendedName>
</protein>
<evidence type="ECO:0008006" key="2">
    <source>
        <dbReference type="Google" id="ProtNLM"/>
    </source>
</evidence>
<comment type="caution">
    <text evidence="1">The sequence shown here is derived from an EMBL/GenBank/DDBJ whole genome shotgun (WGS) entry which is preliminary data.</text>
</comment>
<reference evidence="1" key="1">
    <citation type="journal article" date="2020" name="mSystems">
        <title>Genome- and Community-Level Interaction Insights into Carbon Utilization and Element Cycling Functions of Hydrothermarchaeota in Hydrothermal Sediment.</title>
        <authorList>
            <person name="Zhou Z."/>
            <person name="Liu Y."/>
            <person name="Xu W."/>
            <person name="Pan J."/>
            <person name="Luo Z.H."/>
            <person name="Li M."/>
        </authorList>
    </citation>
    <scope>NUCLEOTIDE SEQUENCE [LARGE SCALE GENOMIC DNA]</scope>
    <source>
        <strain evidence="1">HyVt-489</strain>
    </source>
</reference>
<gene>
    <name evidence="1" type="ORF">ENJ46_03525</name>
</gene>
<accession>A0A7C3FZX9</accession>
<name>A0A7C3FZX9_9PROT</name>
<evidence type="ECO:0000313" key="1">
    <source>
        <dbReference type="EMBL" id="HFB54971.1"/>
    </source>
</evidence>
<proteinExistence type="predicted"/>
<sequence length="99" mass="11387">MKNLHFTWIGIFAAVFLQGCITAKDEAPYALQSCQDLRDYARANPHAMGFSPAHSMSQYPGDYDQYKMNKQDAILSQTDDKRHKADIIVRRVYLDKCKN</sequence>
<dbReference type="EMBL" id="DRMN01000232">
    <property type="protein sequence ID" value="HFB54971.1"/>
    <property type="molecule type" value="Genomic_DNA"/>
</dbReference>
<dbReference type="AlphaFoldDB" id="A0A7C3FZX9"/>